<reference evidence="7" key="1">
    <citation type="journal article" date="2020" name="Nat. Commun.">
        <title>Genome sequence of the cluster root forming white lupin.</title>
        <authorList>
            <person name="Hufnagel B."/>
            <person name="Marques A."/>
            <person name="Soriano A."/>
            <person name="Marques L."/>
            <person name="Divol F."/>
            <person name="Doumas P."/>
            <person name="Sallet E."/>
            <person name="Mancinotti D."/>
            <person name="Carrere S."/>
            <person name="Marande W."/>
            <person name="Arribat S."/>
            <person name="Keller J."/>
            <person name="Huneau C."/>
            <person name="Blein T."/>
            <person name="Aime D."/>
            <person name="Laguerre M."/>
            <person name="Taylor J."/>
            <person name="Schubert V."/>
            <person name="Nelson M."/>
            <person name="Geu-Flores F."/>
            <person name="Crespi M."/>
            <person name="Gallardo-Guerrero K."/>
            <person name="Delaux P.-M."/>
            <person name="Salse J."/>
            <person name="Berges H."/>
            <person name="Guyot R."/>
            <person name="Gouzy J."/>
            <person name="Peret B."/>
        </authorList>
    </citation>
    <scope>NUCLEOTIDE SEQUENCE [LARGE SCALE GENOMIC DNA]</scope>
    <source>
        <strain evidence="7">cv. Amiga</strain>
    </source>
</reference>
<protein>
    <submittedName>
        <fullName evidence="6">Putative transcription factor bHLH family</fullName>
    </submittedName>
</protein>
<keyword evidence="2" id="KW-0805">Transcription regulation</keyword>
<sequence length="258" mass="28658">MDSFDDLDLDYFYDHQYFNSESNQQCFPLGCADSSIQTLSPNNTFASGFMAPKDSNSASLTNSQIISFQSFKAPAFASHQFYNLQNSDVKSKVATFARNTSQAQGHVAAERKRREKLTQKFIALSAIVPGLKKMDKASVLGDAIKYVKQLQERVQTLEDCAAQKKTESAFLVKRSILIFEDDDSNECSMSNCDQPLPHIEARVSGKDVLIRINCDKHSGCTSTILGELDKYHLTVQGSSFLPFGNNILDITIVAQVNK</sequence>
<dbReference type="Proteomes" id="UP000447434">
    <property type="component" value="Chromosome 9"/>
</dbReference>
<dbReference type="PROSITE" id="PS50888">
    <property type="entry name" value="BHLH"/>
    <property type="match status" value="1"/>
</dbReference>
<dbReference type="InterPro" id="IPR036638">
    <property type="entry name" value="HLH_DNA-bd_sf"/>
</dbReference>
<dbReference type="Gene3D" id="4.10.280.10">
    <property type="entry name" value="Helix-loop-helix DNA-binding domain"/>
    <property type="match status" value="1"/>
</dbReference>
<feature type="domain" description="BHLH" evidence="5">
    <location>
        <begin position="101"/>
        <end position="150"/>
    </location>
</feature>
<dbReference type="EMBL" id="WOCE01000009">
    <property type="protein sequence ID" value="KAE9606839.1"/>
    <property type="molecule type" value="Genomic_DNA"/>
</dbReference>
<keyword evidence="4" id="KW-0539">Nucleus</keyword>
<dbReference type="OrthoDB" id="690068at2759"/>
<dbReference type="Pfam" id="PF00010">
    <property type="entry name" value="HLH"/>
    <property type="match status" value="1"/>
</dbReference>
<dbReference type="SMART" id="SM00353">
    <property type="entry name" value="HLH"/>
    <property type="match status" value="1"/>
</dbReference>
<evidence type="ECO:0000256" key="3">
    <source>
        <dbReference type="ARBA" id="ARBA00023163"/>
    </source>
</evidence>
<dbReference type="PANTHER" id="PTHR45959:SF73">
    <property type="entry name" value="TRANSCRIPTION FACTOR BHLH25"/>
    <property type="match status" value="1"/>
</dbReference>
<evidence type="ECO:0000313" key="7">
    <source>
        <dbReference type="Proteomes" id="UP000447434"/>
    </source>
</evidence>
<evidence type="ECO:0000259" key="5">
    <source>
        <dbReference type="PROSITE" id="PS50888"/>
    </source>
</evidence>
<evidence type="ECO:0000256" key="1">
    <source>
        <dbReference type="ARBA" id="ARBA00004123"/>
    </source>
</evidence>
<accession>A0A6A4PZN7</accession>
<evidence type="ECO:0000256" key="4">
    <source>
        <dbReference type="ARBA" id="ARBA00023242"/>
    </source>
</evidence>
<dbReference type="GO" id="GO:0005634">
    <property type="term" value="C:nucleus"/>
    <property type="evidence" value="ECO:0007669"/>
    <property type="project" value="UniProtKB-SubCell"/>
</dbReference>
<keyword evidence="7" id="KW-1185">Reference proteome</keyword>
<name>A0A6A4PZN7_LUPAL</name>
<dbReference type="PANTHER" id="PTHR45959">
    <property type="entry name" value="BHLH TRANSCRIPTION FACTOR"/>
    <property type="match status" value="1"/>
</dbReference>
<organism evidence="6 7">
    <name type="scientific">Lupinus albus</name>
    <name type="common">White lupine</name>
    <name type="synonym">Lupinus termis</name>
    <dbReference type="NCBI Taxonomy" id="3870"/>
    <lineage>
        <taxon>Eukaryota</taxon>
        <taxon>Viridiplantae</taxon>
        <taxon>Streptophyta</taxon>
        <taxon>Embryophyta</taxon>
        <taxon>Tracheophyta</taxon>
        <taxon>Spermatophyta</taxon>
        <taxon>Magnoliopsida</taxon>
        <taxon>eudicotyledons</taxon>
        <taxon>Gunneridae</taxon>
        <taxon>Pentapetalae</taxon>
        <taxon>rosids</taxon>
        <taxon>fabids</taxon>
        <taxon>Fabales</taxon>
        <taxon>Fabaceae</taxon>
        <taxon>Papilionoideae</taxon>
        <taxon>50 kb inversion clade</taxon>
        <taxon>genistoids sensu lato</taxon>
        <taxon>core genistoids</taxon>
        <taxon>Genisteae</taxon>
        <taxon>Lupinus</taxon>
    </lineage>
</organism>
<comment type="subcellular location">
    <subcellularLocation>
        <location evidence="1">Nucleus</location>
    </subcellularLocation>
</comment>
<evidence type="ECO:0000256" key="2">
    <source>
        <dbReference type="ARBA" id="ARBA00023015"/>
    </source>
</evidence>
<gene>
    <name evidence="6" type="ORF">Lalb_Chr09g0323821</name>
</gene>
<evidence type="ECO:0000313" key="6">
    <source>
        <dbReference type="EMBL" id="KAE9606839.1"/>
    </source>
</evidence>
<dbReference type="InterPro" id="IPR011598">
    <property type="entry name" value="bHLH_dom"/>
</dbReference>
<dbReference type="AlphaFoldDB" id="A0A6A4PZN7"/>
<comment type="caution">
    <text evidence="6">The sequence shown here is derived from an EMBL/GenBank/DDBJ whole genome shotgun (WGS) entry which is preliminary data.</text>
</comment>
<keyword evidence="3" id="KW-0804">Transcription</keyword>
<proteinExistence type="predicted"/>
<dbReference type="GO" id="GO:0046983">
    <property type="term" value="F:protein dimerization activity"/>
    <property type="evidence" value="ECO:0007669"/>
    <property type="project" value="InterPro"/>
</dbReference>
<dbReference type="InterPro" id="IPR052610">
    <property type="entry name" value="bHLH_transcription_regulator"/>
</dbReference>
<dbReference type="SUPFAM" id="SSF47459">
    <property type="entry name" value="HLH, helix-loop-helix DNA-binding domain"/>
    <property type="match status" value="1"/>
</dbReference>
<dbReference type="CDD" id="cd11452">
    <property type="entry name" value="bHLH_AtNAI1_like"/>
    <property type="match status" value="1"/>
</dbReference>